<organism evidence="2">
    <name type="scientific">Volvox carteri f. nagariensis</name>
    <dbReference type="NCBI Taxonomy" id="3068"/>
    <lineage>
        <taxon>Eukaryota</taxon>
        <taxon>Viridiplantae</taxon>
        <taxon>Chlorophyta</taxon>
        <taxon>core chlorophytes</taxon>
        <taxon>Chlorophyceae</taxon>
        <taxon>CS clade</taxon>
        <taxon>Chlamydomonadales</taxon>
        <taxon>Volvocaceae</taxon>
        <taxon>Volvox</taxon>
    </lineage>
</organism>
<dbReference type="GeneID" id="9619328"/>
<proteinExistence type="predicted"/>
<dbReference type="Proteomes" id="UP000001058">
    <property type="component" value="Unassembled WGS sequence"/>
</dbReference>
<evidence type="ECO:0000313" key="2">
    <source>
        <dbReference type="Proteomes" id="UP000001058"/>
    </source>
</evidence>
<dbReference type="RefSeq" id="XP_002949900.1">
    <property type="nucleotide sequence ID" value="XM_002949854.1"/>
</dbReference>
<sequence>MIMPIFCAQIKQNLGIPSVVFDPRDDPHLQQALPRGLGACIRRMDDRTALKLVDLGRRYFDTLVLCGKLDSSGPCGIEANCLITGDWSTWEANKVVCCVCTKMFIGFFNSFEDNFRKGDVFNSFFQHIAARRQCRYRKRPQ</sequence>
<dbReference type="InParanoid" id="D8TUA5"/>
<dbReference type="AlphaFoldDB" id="D8TUA5"/>
<name>D8TUA5_VOLCA</name>
<dbReference type="KEGG" id="vcn:VOLCADRAFT_90408"/>
<gene>
    <name evidence="1" type="ORF">VOLCADRAFT_90408</name>
</gene>
<keyword evidence="2" id="KW-1185">Reference proteome</keyword>
<dbReference type="EMBL" id="GL378337">
    <property type="protein sequence ID" value="EFJ49003.1"/>
    <property type="molecule type" value="Genomic_DNA"/>
</dbReference>
<reference evidence="1 2" key="1">
    <citation type="journal article" date="2010" name="Science">
        <title>Genomic analysis of organismal complexity in the multicellular green alga Volvox carteri.</title>
        <authorList>
            <person name="Prochnik S.E."/>
            <person name="Umen J."/>
            <person name="Nedelcu A.M."/>
            <person name="Hallmann A."/>
            <person name="Miller S.M."/>
            <person name="Nishii I."/>
            <person name="Ferris P."/>
            <person name="Kuo A."/>
            <person name="Mitros T."/>
            <person name="Fritz-Laylin L.K."/>
            <person name="Hellsten U."/>
            <person name="Chapman J."/>
            <person name="Simakov O."/>
            <person name="Rensing S.A."/>
            <person name="Terry A."/>
            <person name="Pangilinan J."/>
            <person name="Kapitonov V."/>
            <person name="Jurka J."/>
            <person name="Salamov A."/>
            <person name="Shapiro H."/>
            <person name="Schmutz J."/>
            <person name="Grimwood J."/>
            <person name="Lindquist E."/>
            <person name="Lucas S."/>
            <person name="Grigoriev I.V."/>
            <person name="Schmitt R."/>
            <person name="Kirk D."/>
            <person name="Rokhsar D.S."/>
        </authorList>
    </citation>
    <scope>NUCLEOTIDE SEQUENCE [LARGE SCALE GENOMIC DNA]</scope>
    <source>
        <strain evidence="2">f. Nagariensis / Eve</strain>
    </source>
</reference>
<accession>D8TUA5</accession>
<evidence type="ECO:0000313" key="1">
    <source>
        <dbReference type="EMBL" id="EFJ49003.1"/>
    </source>
</evidence>
<protein>
    <submittedName>
        <fullName evidence="1">Uncharacterized protein</fullName>
    </submittedName>
</protein>